<organism evidence="2">
    <name type="scientific">freshwater metagenome</name>
    <dbReference type="NCBI Taxonomy" id="449393"/>
    <lineage>
        <taxon>unclassified sequences</taxon>
        <taxon>metagenomes</taxon>
        <taxon>ecological metagenomes</taxon>
    </lineage>
</organism>
<name>A0A6J6TKB5_9ZZZZ</name>
<evidence type="ECO:0000256" key="1">
    <source>
        <dbReference type="SAM" id="MobiDB-lite"/>
    </source>
</evidence>
<protein>
    <submittedName>
        <fullName evidence="2">Unannotated protein</fullName>
    </submittedName>
</protein>
<dbReference type="EMBL" id="CAEZYR010000055">
    <property type="protein sequence ID" value="CAB4747841.1"/>
    <property type="molecule type" value="Genomic_DNA"/>
</dbReference>
<accession>A0A6J6TKB5</accession>
<feature type="compositionally biased region" description="Basic and acidic residues" evidence="1">
    <location>
        <begin position="357"/>
        <end position="376"/>
    </location>
</feature>
<dbReference type="AlphaFoldDB" id="A0A6J6TKB5"/>
<feature type="region of interest" description="Disordered" evidence="1">
    <location>
        <begin position="338"/>
        <end position="376"/>
    </location>
</feature>
<evidence type="ECO:0000313" key="2">
    <source>
        <dbReference type="EMBL" id="CAB4747841.1"/>
    </source>
</evidence>
<reference evidence="2" key="1">
    <citation type="submission" date="2020-05" db="EMBL/GenBank/DDBJ databases">
        <authorList>
            <person name="Chiriac C."/>
            <person name="Salcher M."/>
            <person name="Ghai R."/>
            <person name="Kavagutti S V."/>
        </authorList>
    </citation>
    <scope>NUCLEOTIDE SEQUENCE</scope>
</reference>
<proteinExistence type="predicted"/>
<gene>
    <name evidence="2" type="ORF">UFOPK2754_01625</name>
</gene>
<sequence length="376" mass="40914">MQRVAVVHGAIAGLGVEHHDRPVVDGDHRRVGRGHNMRSCSHVHLTAADAAPFELHADEDHLARNRMKTHAAVGVQRQVGQAFGSTRVLDDDLGALVAVEVRLERNFAARGDERPDPWIVVQVGDERRAERAVLQLADDRVAGRCFRPPRAQVVGAGEGHESVDLGPELVDLCRVEHTTHVQVPGGLQEVCEVGRVVVERERTCEIEWCAVAVEELTLRVVHGATVEQRTQYRLPATQVSEVPGVEARVRVVENAVAGQPLRDERFPIGGTECDDRLGTDGAGRDVDRVAGARERVGATVVDDERERAQLAHVRRRHAASLDVVEQGLMEVVEVDGGAHGQLQRSSPVPNPEGADAGDEKGGLGRRTISRDASRAW</sequence>